<feature type="transmembrane region" description="Helical" evidence="1">
    <location>
        <begin position="160"/>
        <end position="183"/>
    </location>
</feature>
<feature type="transmembrane region" description="Helical" evidence="1">
    <location>
        <begin position="195"/>
        <end position="216"/>
    </location>
</feature>
<dbReference type="HOGENOM" id="CLU_044614_3_1_1"/>
<dbReference type="OrthoDB" id="3250682at2759"/>
<keyword evidence="1" id="KW-0812">Transmembrane</keyword>
<dbReference type="EMBL" id="KN834859">
    <property type="protein sequence ID" value="KIK51597.1"/>
    <property type="molecule type" value="Genomic_DNA"/>
</dbReference>
<protein>
    <submittedName>
        <fullName evidence="2">Uncharacterized protein</fullName>
    </submittedName>
</protein>
<keyword evidence="1" id="KW-0472">Membrane</keyword>
<proteinExistence type="predicted"/>
<accession>A0A0D0C1I1</accession>
<evidence type="ECO:0000313" key="2">
    <source>
        <dbReference type="EMBL" id="KIK51597.1"/>
    </source>
</evidence>
<sequence length="271" mass="30498">MYLLSTTHVILAIQIDYNAFVINRNADEVFNRIGGYPTTLAQLALEFTNCIFADSILIWRLWVLWDRQWTIIVLPICLVIGSAALAYDFVYEISKINSPEANYSDVFARKSEVVGIVYGICTVVTNLLCTGLIAGRIWWHNRQMQLSLGRQMASKRYRAIFFTILESGTIYSMAWIILIILDLCNSNATFPMIDIMAQLSKGIVPALIIVLIARSVDGLSALRRQNTSNPDLSMPRFPGQRTTSQLMTSGLIIEEASFRDNVEQGSEETKV</sequence>
<feature type="transmembrane region" description="Helical" evidence="1">
    <location>
        <begin position="40"/>
        <end position="62"/>
    </location>
</feature>
<gene>
    <name evidence="2" type="ORF">GYMLUDRAFT_265729</name>
</gene>
<evidence type="ECO:0000256" key="1">
    <source>
        <dbReference type="SAM" id="Phobius"/>
    </source>
</evidence>
<feature type="transmembrane region" description="Helical" evidence="1">
    <location>
        <begin position="69"/>
        <end position="90"/>
    </location>
</feature>
<reference evidence="2 3" key="1">
    <citation type="submission" date="2014-04" db="EMBL/GenBank/DDBJ databases">
        <title>Evolutionary Origins and Diversification of the Mycorrhizal Mutualists.</title>
        <authorList>
            <consortium name="DOE Joint Genome Institute"/>
            <consortium name="Mycorrhizal Genomics Consortium"/>
            <person name="Kohler A."/>
            <person name="Kuo A."/>
            <person name="Nagy L.G."/>
            <person name="Floudas D."/>
            <person name="Copeland A."/>
            <person name="Barry K.W."/>
            <person name="Cichocki N."/>
            <person name="Veneault-Fourrey C."/>
            <person name="LaButti K."/>
            <person name="Lindquist E.A."/>
            <person name="Lipzen A."/>
            <person name="Lundell T."/>
            <person name="Morin E."/>
            <person name="Murat C."/>
            <person name="Riley R."/>
            <person name="Ohm R."/>
            <person name="Sun H."/>
            <person name="Tunlid A."/>
            <person name="Henrissat B."/>
            <person name="Grigoriev I.V."/>
            <person name="Hibbett D.S."/>
            <person name="Martin F."/>
        </authorList>
    </citation>
    <scope>NUCLEOTIDE SEQUENCE [LARGE SCALE GENOMIC DNA]</scope>
    <source>
        <strain evidence="2 3">FD-317 M1</strain>
    </source>
</reference>
<name>A0A0D0C1I1_9AGAR</name>
<keyword evidence="3" id="KW-1185">Reference proteome</keyword>
<feature type="transmembrane region" description="Helical" evidence="1">
    <location>
        <begin position="116"/>
        <end position="139"/>
    </location>
</feature>
<dbReference type="AlphaFoldDB" id="A0A0D0C1I1"/>
<organism evidence="2 3">
    <name type="scientific">Collybiopsis luxurians FD-317 M1</name>
    <dbReference type="NCBI Taxonomy" id="944289"/>
    <lineage>
        <taxon>Eukaryota</taxon>
        <taxon>Fungi</taxon>
        <taxon>Dikarya</taxon>
        <taxon>Basidiomycota</taxon>
        <taxon>Agaricomycotina</taxon>
        <taxon>Agaricomycetes</taxon>
        <taxon>Agaricomycetidae</taxon>
        <taxon>Agaricales</taxon>
        <taxon>Marasmiineae</taxon>
        <taxon>Omphalotaceae</taxon>
        <taxon>Collybiopsis</taxon>
        <taxon>Collybiopsis luxurians</taxon>
    </lineage>
</organism>
<dbReference type="Proteomes" id="UP000053593">
    <property type="component" value="Unassembled WGS sequence"/>
</dbReference>
<keyword evidence="1" id="KW-1133">Transmembrane helix</keyword>
<evidence type="ECO:0000313" key="3">
    <source>
        <dbReference type="Proteomes" id="UP000053593"/>
    </source>
</evidence>